<evidence type="ECO:0000256" key="1">
    <source>
        <dbReference type="ARBA" id="ARBA00023002"/>
    </source>
</evidence>
<dbReference type="PANTHER" id="PTHR10366">
    <property type="entry name" value="NAD DEPENDENT EPIMERASE/DEHYDRATASE"/>
    <property type="match status" value="1"/>
</dbReference>
<dbReference type="Gene3D" id="3.40.50.720">
    <property type="entry name" value="NAD(P)-binding Rossmann-like Domain"/>
    <property type="match status" value="1"/>
</dbReference>
<dbReference type="PANTHER" id="PTHR10366:SF562">
    <property type="entry name" value="ALDEHYDE REDUCTASE II (AFU_ORTHOLOGUE AFUA_1G11360)"/>
    <property type="match status" value="1"/>
</dbReference>
<keyword evidence="5" id="KW-1185">Reference proteome</keyword>
<dbReference type="InterPro" id="IPR050425">
    <property type="entry name" value="NAD(P)_dehydrat-like"/>
</dbReference>
<protein>
    <recommendedName>
        <fullName evidence="3">NAD-dependent epimerase/dehydratase domain-containing protein</fullName>
    </recommendedName>
</protein>
<dbReference type="InterPro" id="IPR036291">
    <property type="entry name" value="NAD(P)-bd_dom_sf"/>
</dbReference>
<dbReference type="InterPro" id="IPR001509">
    <property type="entry name" value="Epimerase_deHydtase"/>
</dbReference>
<dbReference type="AlphaFoldDB" id="A0AA35PXT3"/>
<evidence type="ECO:0000256" key="2">
    <source>
        <dbReference type="ARBA" id="ARBA00023445"/>
    </source>
</evidence>
<keyword evidence="1" id="KW-0560">Oxidoreductase</keyword>
<feature type="domain" description="NAD-dependent epimerase/dehydratase" evidence="3">
    <location>
        <begin position="17"/>
        <end position="268"/>
    </location>
</feature>
<comment type="similarity">
    <text evidence="2">Belongs to the NAD(P)-dependent epimerase/dehydratase family. Dihydroflavonol-4-reductase subfamily.</text>
</comment>
<dbReference type="EMBL" id="CABFNP030000812">
    <property type="protein sequence ID" value="CAI6088038.1"/>
    <property type="molecule type" value="Genomic_DNA"/>
</dbReference>
<proteinExistence type="inferred from homology"/>
<accession>A0AA35PXT3</accession>
<dbReference type="SUPFAM" id="SSF51735">
    <property type="entry name" value="NAD(P)-binding Rossmann-fold domains"/>
    <property type="match status" value="1"/>
</dbReference>
<evidence type="ECO:0000313" key="5">
    <source>
        <dbReference type="Proteomes" id="UP001160390"/>
    </source>
</evidence>
<dbReference type="Pfam" id="PF01370">
    <property type="entry name" value="Epimerase"/>
    <property type="match status" value="1"/>
</dbReference>
<sequence length="347" mass="38081">MADPNVKLSALPKGSLILVTGGNGFIASHIIDLLLQLGFRVRGTIRAKKPWLDELLQQKYGPNSFESVVIPSLEEEGPIDAAMQGVSGVVHVASDVSFGLDPAAVIGRAVKFIETILAVVKRHGSVKRFVLTSSSSAVIIPKSNQAGVRVDERTWNDEAVKAAWDPQTPEKGKGYAIYAASKTESERAAWKWVEKNKPGFTFNTVLPNYTIGENLSPEIPGSTSGWTRKLLNGERDIFSIFIPRENAEYYVSVADVARLHVIALLAPAVENQRLFAFAAAFNLTEVIERFRVMHPENKKIPDPPQNEGHDLTEVIPAPRAEALLKEYFGTSGWDSLQDSLESCVRGY</sequence>
<comment type="caution">
    <text evidence="4">The sequence shown here is derived from an EMBL/GenBank/DDBJ whole genome shotgun (WGS) entry which is preliminary data.</text>
</comment>
<gene>
    <name evidence="4" type="ORF">CCHLO57077_00013190</name>
</gene>
<dbReference type="GO" id="GO:0016616">
    <property type="term" value="F:oxidoreductase activity, acting on the CH-OH group of donors, NAD or NADP as acceptor"/>
    <property type="evidence" value="ECO:0007669"/>
    <property type="project" value="TreeGrafter"/>
</dbReference>
<reference evidence="4" key="1">
    <citation type="submission" date="2023-01" db="EMBL/GenBank/DDBJ databases">
        <authorList>
            <person name="Piombo E."/>
        </authorList>
    </citation>
    <scope>NUCLEOTIDE SEQUENCE</scope>
</reference>
<organism evidence="4 5">
    <name type="scientific">Clonostachys chloroleuca</name>
    <dbReference type="NCBI Taxonomy" id="1926264"/>
    <lineage>
        <taxon>Eukaryota</taxon>
        <taxon>Fungi</taxon>
        <taxon>Dikarya</taxon>
        <taxon>Ascomycota</taxon>
        <taxon>Pezizomycotina</taxon>
        <taxon>Sordariomycetes</taxon>
        <taxon>Hypocreomycetidae</taxon>
        <taxon>Hypocreales</taxon>
        <taxon>Bionectriaceae</taxon>
        <taxon>Clonostachys</taxon>
    </lineage>
</organism>
<evidence type="ECO:0000259" key="3">
    <source>
        <dbReference type="Pfam" id="PF01370"/>
    </source>
</evidence>
<evidence type="ECO:0000313" key="4">
    <source>
        <dbReference type="EMBL" id="CAI6088038.1"/>
    </source>
</evidence>
<dbReference type="Proteomes" id="UP001160390">
    <property type="component" value="Unassembled WGS sequence"/>
</dbReference>
<name>A0AA35PXT3_9HYPO</name>